<dbReference type="InterPro" id="IPR037063">
    <property type="entry name" value="PHb_sf"/>
</dbReference>
<organism evidence="2 3">
    <name type="scientific">Bordetella genomosp. 2</name>
    <dbReference type="NCBI Taxonomy" id="1983456"/>
    <lineage>
        <taxon>Bacteria</taxon>
        <taxon>Pseudomonadati</taxon>
        <taxon>Pseudomonadota</taxon>
        <taxon>Betaproteobacteria</taxon>
        <taxon>Burkholderiales</taxon>
        <taxon>Alcaligenaceae</taxon>
        <taxon>Bordetella</taxon>
    </lineage>
</organism>
<reference evidence="3" key="1">
    <citation type="submission" date="2017-05" db="EMBL/GenBank/DDBJ databases">
        <title>Complete and WGS of Bordetella genogroups.</title>
        <authorList>
            <person name="Spilker T."/>
            <person name="Lipuma J."/>
        </authorList>
    </citation>
    <scope>NUCLEOTIDE SEQUENCE [LARGE SCALE GENOMIC DNA]</scope>
    <source>
        <strain evidence="3">AU8256</strain>
    </source>
</reference>
<evidence type="ECO:0000313" key="3">
    <source>
        <dbReference type="Proteomes" id="UP000215633"/>
    </source>
</evidence>
<evidence type="ECO:0000313" key="2">
    <source>
        <dbReference type="EMBL" id="OZI79249.1"/>
    </source>
</evidence>
<dbReference type="Gene3D" id="2.30.29.50">
    <property type="entry name" value="Bacterial Pleckstrin homology domain"/>
    <property type="match status" value="1"/>
</dbReference>
<comment type="caution">
    <text evidence="2">The sequence shown here is derived from an EMBL/GenBank/DDBJ whole genome shotgun (WGS) entry which is preliminary data.</text>
</comment>
<dbReference type="CDD" id="cd13225">
    <property type="entry name" value="PH-like_bacteria"/>
    <property type="match status" value="1"/>
</dbReference>
<protein>
    <submittedName>
        <fullName evidence="2">Cytoplasmic protein</fullName>
    </submittedName>
</protein>
<dbReference type="RefSeq" id="WP_028356590.1">
    <property type="nucleotide sequence ID" value="NZ_NEVT01000003.1"/>
</dbReference>
<feature type="domain" description="Bacterial Pleckstrin homology" evidence="1">
    <location>
        <begin position="2"/>
        <end position="122"/>
    </location>
</feature>
<dbReference type="Pfam" id="PF08000">
    <property type="entry name" value="bPH_1"/>
    <property type="match status" value="1"/>
</dbReference>
<dbReference type="PANTHER" id="PTHR35796:SF3">
    <property type="entry name" value="BHLH DOMAIN-CONTAINING PROTEIN"/>
    <property type="match status" value="1"/>
</dbReference>
<keyword evidence="3" id="KW-1185">Reference proteome</keyword>
<dbReference type="Proteomes" id="UP000215633">
    <property type="component" value="Unassembled WGS sequence"/>
</dbReference>
<dbReference type="PANTHER" id="PTHR35796">
    <property type="entry name" value="HYPOTHETICAL CYTOSOLIC PROTEIN"/>
    <property type="match status" value="1"/>
</dbReference>
<dbReference type="SUPFAM" id="SSF50729">
    <property type="entry name" value="PH domain-like"/>
    <property type="match status" value="1"/>
</dbReference>
<accession>A0A261VZ14</accession>
<dbReference type="AlphaFoldDB" id="A0A261VZ14"/>
<dbReference type="InterPro" id="IPR012544">
    <property type="entry name" value="PHb"/>
</dbReference>
<gene>
    <name evidence="2" type="ORF">CAL24_04745</name>
</gene>
<name>A0A261VZ14_9BORD</name>
<evidence type="ECO:0000259" key="1">
    <source>
        <dbReference type="Pfam" id="PF08000"/>
    </source>
</evidence>
<dbReference type="EMBL" id="NEVT01000003">
    <property type="protein sequence ID" value="OZI79249.1"/>
    <property type="molecule type" value="Genomic_DNA"/>
</dbReference>
<sequence>MGLMDGLLGNASELSIAQAESEIGQLLDEGERIELAYKLVRDMFCLTDRRLILIDKQGLTGRKIEYHSIPYKSISHFAIETTGHFDLDAEMKIWISSATEPIQRQFSRKVDVYKAQRILARYAGK</sequence>
<proteinExistence type="predicted"/>